<accession>A0A1L3J372</accession>
<dbReference type="EMBL" id="CP018153">
    <property type="protein sequence ID" value="APG59574.1"/>
    <property type="molecule type" value="Genomic_DNA"/>
</dbReference>
<organism evidence="1 2">
    <name type="scientific">Christiangramia salexigens</name>
    <dbReference type="NCBI Taxonomy" id="1913577"/>
    <lineage>
        <taxon>Bacteria</taxon>
        <taxon>Pseudomonadati</taxon>
        <taxon>Bacteroidota</taxon>
        <taxon>Flavobacteriia</taxon>
        <taxon>Flavobacteriales</taxon>
        <taxon>Flavobacteriaceae</taxon>
        <taxon>Christiangramia</taxon>
    </lineage>
</organism>
<dbReference type="OrthoDB" id="1433532at2"/>
<dbReference type="InterPro" id="IPR028013">
    <property type="entry name" value="DUF4437"/>
</dbReference>
<gene>
    <name evidence="1" type="ORF">LPB144_03745</name>
</gene>
<dbReference type="AlphaFoldDB" id="A0A1L3J372"/>
<dbReference type="RefSeq" id="WP_072552228.1">
    <property type="nucleotide sequence ID" value="NZ_CP018153.1"/>
</dbReference>
<dbReference type="Pfam" id="PF14499">
    <property type="entry name" value="DUF4437"/>
    <property type="match status" value="1"/>
</dbReference>
<dbReference type="KEGG" id="grl:LPB144_03745"/>
<keyword evidence="2" id="KW-1185">Reference proteome</keyword>
<dbReference type="STRING" id="1913577.LPB144_03745"/>
<dbReference type="InterPro" id="IPR011051">
    <property type="entry name" value="RmlC_Cupin_sf"/>
</dbReference>
<dbReference type="SUPFAM" id="SSF51182">
    <property type="entry name" value="RmlC-like cupins"/>
    <property type="match status" value="1"/>
</dbReference>
<evidence type="ECO:0000313" key="2">
    <source>
        <dbReference type="Proteomes" id="UP000182510"/>
    </source>
</evidence>
<dbReference type="InterPro" id="IPR014710">
    <property type="entry name" value="RmlC-like_jellyroll"/>
</dbReference>
<dbReference type="Gene3D" id="2.60.120.10">
    <property type="entry name" value="Jelly Rolls"/>
    <property type="match status" value="1"/>
</dbReference>
<dbReference type="Proteomes" id="UP000182510">
    <property type="component" value="Chromosome"/>
</dbReference>
<dbReference type="CDD" id="cd06989">
    <property type="entry name" value="cupin_DRT102"/>
    <property type="match status" value="1"/>
</dbReference>
<evidence type="ECO:0000313" key="1">
    <source>
        <dbReference type="EMBL" id="APG59574.1"/>
    </source>
</evidence>
<sequence length="158" mass="17073">MKSSNSDKWNGWFLISLIFILVCPSVIAQSEASANHSVAVDLNNTNLEWGGCPEFMPEGCNIAVLHGDPATNNADILFKVPAKSDIPEHWHNSAERMVLISGSMEVTYEGEKATVLNPGSYAYGPAKKPHKARCLDSGPCVLFIAFEGPVDAFAGNKH</sequence>
<name>A0A1L3J372_9FLAO</name>
<reference evidence="1 2" key="1">
    <citation type="submission" date="2016-11" db="EMBL/GenBank/DDBJ databases">
        <title>Gramella sp. LPB0144 isolated from marine environment.</title>
        <authorList>
            <person name="Kim E."/>
            <person name="Yi H."/>
        </authorList>
    </citation>
    <scope>NUCLEOTIDE SEQUENCE [LARGE SCALE GENOMIC DNA]</scope>
    <source>
        <strain evidence="1 2">LPB0144</strain>
    </source>
</reference>
<proteinExistence type="predicted"/>
<protein>
    <submittedName>
        <fullName evidence="1">Cupin</fullName>
    </submittedName>
</protein>